<evidence type="ECO:0000313" key="1">
    <source>
        <dbReference type="EMBL" id="GFD57244.1"/>
    </source>
</evidence>
<sequence>EDIKIATKLNRLREEMLIIREKKRNLVDELRSIRGIIVVEKATEFVVDTMRKDNDQVAQLCEVESQMEFRALEKELHVQKIARNIPY</sequence>
<feature type="non-terminal residue" evidence="1">
    <location>
        <position position="1"/>
    </location>
</feature>
<protein>
    <submittedName>
        <fullName evidence="1">Uncharacterized protein</fullName>
    </submittedName>
</protein>
<accession>A0A699XL94</accession>
<gene>
    <name evidence="1" type="ORF">Tci_929213</name>
</gene>
<dbReference type="EMBL" id="BKCJ011838994">
    <property type="protein sequence ID" value="GFD57244.1"/>
    <property type="molecule type" value="Genomic_DNA"/>
</dbReference>
<name>A0A699XL94_TANCI</name>
<organism evidence="1">
    <name type="scientific">Tanacetum cinerariifolium</name>
    <name type="common">Dalmatian daisy</name>
    <name type="synonym">Chrysanthemum cinerariifolium</name>
    <dbReference type="NCBI Taxonomy" id="118510"/>
    <lineage>
        <taxon>Eukaryota</taxon>
        <taxon>Viridiplantae</taxon>
        <taxon>Streptophyta</taxon>
        <taxon>Embryophyta</taxon>
        <taxon>Tracheophyta</taxon>
        <taxon>Spermatophyta</taxon>
        <taxon>Magnoliopsida</taxon>
        <taxon>eudicotyledons</taxon>
        <taxon>Gunneridae</taxon>
        <taxon>Pentapetalae</taxon>
        <taxon>asterids</taxon>
        <taxon>campanulids</taxon>
        <taxon>Asterales</taxon>
        <taxon>Asteraceae</taxon>
        <taxon>Asteroideae</taxon>
        <taxon>Anthemideae</taxon>
        <taxon>Anthemidinae</taxon>
        <taxon>Tanacetum</taxon>
    </lineage>
</organism>
<reference evidence="1" key="1">
    <citation type="journal article" date="2019" name="Sci. Rep.">
        <title>Draft genome of Tanacetum cinerariifolium, the natural source of mosquito coil.</title>
        <authorList>
            <person name="Yamashiro T."/>
            <person name="Shiraishi A."/>
            <person name="Satake H."/>
            <person name="Nakayama K."/>
        </authorList>
    </citation>
    <scope>NUCLEOTIDE SEQUENCE</scope>
</reference>
<dbReference type="AlphaFoldDB" id="A0A699XL94"/>
<comment type="caution">
    <text evidence="1">The sequence shown here is derived from an EMBL/GenBank/DDBJ whole genome shotgun (WGS) entry which is preliminary data.</text>
</comment>
<proteinExistence type="predicted"/>